<keyword evidence="2" id="KW-0472">Membrane</keyword>
<proteinExistence type="predicted"/>
<organism evidence="5 6">
    <name type="scientific">Niveibacterium microcysteis</name>
    <dbReference type="NCBI Taxonomy" id="2811415"/>
    <lineage>
        <taxon>Bacteria</taxon>
        <taxon>Pseudomonadati</taxon>
        <taxon>Pseudomonadota</taxon>
        <taxon>Betaproteobacteria</taxon>
        <taxon>Rhodocyclales</taxon>
        <taxon>Rhodocyclaceae</taxon>
        <taxon>Niveibacterium</taxon>
    </lineage>
</organism>
<evidence type="ECO:0000259" key="4">
    <source>
        <dbReference type="Pfam" id="PF00593"/>
    </source>
</evidence>
<keyword evidence="6" id="KW-1185">Reference proteome</keyword>
<evidence type="ECO:0000256" key="3">
    <source>
        <dbReference type="ARBA" id="ARBA00023237"/>
    </source>
</evidence>
<dbReference type="SUPFAM" id="SSF56935">
    <property type="entry name" value="Porins"/>
    <property type="match status" value="1"/>
</dbReference>
<comment type="subcellular location">
    <subcellularLocation>
        <location evidence="1">Cell outer membrane</location>
    </subcellularLocation>
</comment>
<dbReference type="PANTHER" id="PTHR47234">
    <property type="match status" value="1"/>
</dbReference>
<reference evidence="5 6" key="1">
    <citation type="submission" date="2021-02" db="EMBL/GenBank/DDBJ databases">
        <title>Niveibacterium changnyeongensis HC41.</title>
        <authorList>
            <person name="Kang M."/>
        </authorList>
    </citation>
    <scope>NUCLEOTIDE SEQUENCE [LARGE SCALE GENOMIC DNA]</scope>
    <source>
        <strain evidence="5 6">HC41</strain>
    </source>
</reference>
<dbReference type="RefSeq" id="WP_206255555.1">
    <property type="nucleotide sequence ID" value="NZ_CP071060.1"/>
</dbReference>
<dbReference type="PANTHER" id="PTHR47234:SF2">
    <property type="entry name" value="TONB-DEPENDENT RECEPTOR"/>
    <property type="match status" value="1"/>
</dbReference>
<accession>A0ABX7M919</accession>
<evidence type="ECO:0000256" key="1">
    <source>
        <dbReference type="ARBA" id="ARBA00004442"/>
    </source>
</evidence>
<dbReference type="InterPro" id="IPR036942">
    <property type="entry name" value="Beta-barrel_TonB_sf"/>
</dbReference>
<evidence type="ECO:0000313" key="6">
    <source>
        <dbReference type="Proteomes" id="UP000663570"/>
    </source>
</evidence>
<name>A0ABX7M919_9RHOO</name>
<dbReference type="EMBL" id="CP071060">
    <property type="protein sequence ID" value="QSI78231.1"/>
    <property type="molecule type" value="Genomic_DNA"/>
</dbReference>
<dbReference type="Pfam" id="PF00593">
    <property type="entry name" value="TonB_dep_Rec_b-barrel"/>
    <property type="match status" value="1"/>
</dbReference>
<keyword evidence="5" id="KW-0675">Receptor</keyword>
<protein>
    <submittedName>
        <fullName evidence="5">TonB-dependent receptor</fullName>
    </submittedName>
</protein>
<sequence length="700" mass="77192">MAAADRKKFAVPPSQGYYKFTGTDGGIYRLRPSSSRGNPANATITWYNPSAAPDDQYITQSFNPAVKAGSPCPAKHVLSGSSCRYIYPYDLEIYPEQKQDAFTGSFQFKINENHTLFADALYSKHTMISNIAPPPGEVPLTVGDSIWNTYIQPYLRTVPAGYDIVDAVAPWRISDAGPRRTKGTTEAIHFSGGSKGVIAGWDYSAAYTHSENKWQEELLSGYLYNDDLNALITSGVLNPFGPPGSNKAALQSALAQGVWKKGTAVLDAVELRGSKEIAQLPAGGLMLGAGLDWKREADKYEPSGLAQGTDRGGQFPDFATDVPFDVSRDSYGLFGELIAPVVKNLEVSGALRYDNYSDVGGTTNYKVGARWQALNNLLFRTSFNTGFRAPRPAQTQNITQLYGVTANPYDCPYKDARAVYCKPPGTQYPLYTGGSSELKPEESKQFSFGIRFEPTSWSSVGADYWNVSIKNTFGTISEEEVAADYEGAWSNGSIRSDLYVDPQTGKPILAWYTPLKNLGERKAQGVDYDITLGSRYSFGRILSSFKGTWMLTDKQQTTIGGEYYQMVGIYSNVLRQVALRHQFQWANTLSMADWDHRLTMNYKHGYYESRDGESTGDVFVDGGGLTKATYKVKEYVTFDWQTTYRTPVKGLDVTGGILNIFDANPPFSLNAGLGQAVGYNPQVADPRGRTYYLQAGYKFK</sequence>
<dbReference type="Proteomes" id="UP000663570">
    <property type="component" value="Chromosome"/>
</dbReference>
<evidence type="ECO:0000313" key="5">
    <source>
        <dbReference type="EMBL" id="QSI78231.1"/>
    </source>
</evidence>
<dbReference type="Gene3D" id="2.40.170.20">
    <property type="entry name" value="TonB-dependent receptor, beta-barrel domain"/>
    <property type="match status" value="1"/>
</dbReference>
<dbReference type="InterPro" id="IPR000531">
    <property type="entry name" value="Beta-barrel_TonB"/>
</dbReference>
<feature type="domain" description="TonB-dependent receptor-like beta-barrel" evidence="4">
    <location>
        <begin position="178"/>
        <end position="660"/>
    </location>
</feature>
<gene>
    <name evidence="5" type="ORF">JY500_06245</name>
</gene>
<evidence type="ECO:0000256" key="2">
    <source>
        <dbReference type="ARBA" id="ARBA00023136"/>
    </source>
</evidence>
<keyword evidence="3" id="KW-0998">Cell outer membrane</keyword>